<dbReference type="Gene3D" id="3.40.190.10">
    <property type="entry name" value="Periplasmic binding protein-like II"/>
    <property type="match status" value="2"/>
</dbReference>
<proteinExistence type="predicted"/>
<evidence type="ECO:0000313" key="2">
    <source>
        <dbReference type="Proteomes" id="UP000008323"/>
    </source>
</evidence>
<protein>
    <submittedName>
        <fullName evidence="1">Putative ABC-type metal ion transport system, periplasmic component/surface antigen (May be involved in bacterial virulence)</fullName>
    </submittedName>
</protein>
<dbReference type="Proteomes" id="UP000008323">
    <property type="component" value="Chromosome"/>
</dbReference>
<dbReference type="STRING" id="59748.PA0455"/>
<sequence>MKQIIKLATPFERVFNALEEIKNNFLKYNVQLEILSEKQVMEKYQISSNDALKKGLIDANISNNFHTMQAYNKLYSNDYNEFPLVMVSPLFHPKYGLYIHKNNPLGLKNLDDVKKHSKLRLLFAPFNELHIAPCDLSRSLFLLKKLGLVEIDESKITEKGFNLNLQDVKNTYDLEFIKTLHLLEISKKFQNYQKYDLAINCPGLMRDPNFIRIGSIGEGKEENIEPREKVFLSYAVILAAKKGTEKNEKINLLKEVLNNSNYKKIQFKYGGATNDYIMVPNQESLKEEIETNYKHL</sequence>
<dbReference type="EMBL" id="AM422018">
    <property type="protein sequence ID" value="CAM11789.1"/>
    <property type="molecule type" value="Genomic_DNA"/>
</dbReference>
<evidence type="ECO:0000313" key="1">
    <source>
        <dbReference type="EMBL" id="CAM11789.1"/>
    </source>
</evidence>
<dbReference type="AlphaFoldDB" id="B1VA17"/>
<reference evidence="1 2" key="1">
    <citation type="journal article" date="2008" name="J. Bacteriol.">
        <title>Comparative genome analysis of 'Candidatus Phytoplasma australiense' (subgroup tuf-Australia I; rp-A) and 'Ca. Phytoplasma asteris' strains OY-M and AY-WB.</title>
        <authorList>
            <person name="Tran-Nguyen L.T."/>
            <person name="Kube M."/>
            <person name="Schneider B."/>
            <person name="Reinhardt R."/>
            <person name="Gibb K.S."/>
        </authorList>
    </citation>
    <scope>NUCLEOTIDE SEQUENCE [LARGE SCALE GENOMIC DNA]</scope>
</reference>
<name>B1VA17_PHYAS</name>
<dbReference type="SUPFAM" id="SSF53850">
    <property type="entry name" value="Periplasmic binding protein-like II"/>
    <property type="match status" value="1"/>
</dbReference>
<gene>
    <name evidence="1" type="ordered locus">PA0455</name>
</gene>
<dbReference type="eggNOG" id="COG1464">
    <property type="taxonomic scope" value="Bacteria"/>
</dbReference>
<accession>B1VA17</accession>
<organism evidence="1 2">
    <name type="scientific">Phytoplasma australiense</name>
    <dbReference type="NCBI Taxonomy" id="59748"/>
    <lineage>
        <taxon>Bacteria</taxon>
        <taxon>Bacillati</taxon>
        <taxon>Mycoplasmatota</taxon>
        <taxon>Mollicutes</taxon>
        <taxon>Acholeplasmatales</taxon>
        <taxon>Acholeplasmataceae</taxon>
        <taxon>Candidatus Phytoplasma</taxon>
        <taxon>16SrXII (Stolbur group)</taxon>
    </lineage>
</organism>
<dbReference type="KEGG" id="pal:PA0455"/>